<dbReference type="Gene3D" id="6.10.140.1060">
    <property type="match status" value="1"/>
</dbReference>
<dbReference type="GO" id="GO:0051959">
    <property type="term" value="F:dynein light intermediate chain binding"/>
    <property type="evidence" value="ECO:0007669"/>
    <property type="project" value="InterPro"/>
</dbReference>
<feature type="compositionally biased region" description="Acidic residues" evidence="17">
    <location>
        <begin position="2973"/>
        <end position="3002"/>
    </location>
</feature>
<evidence type="ECO:0000256" key="16">
    <source>
        <dbReference type="SAM" id="Coils"/>
    </source>
</evidence>
<evidence type="ECO:0000256" key="17">
    <source>
        <dbReference type="SAM" id="MobiDB-lite"/>
    </source>
</evidence>
<dbReference type="FunFam" id="3.40.50.300:FF:000049">
    <property type="entry name" value="Dynein, axonemal, heavy chain 5"/>
    <property type="match status" value="1"/>
</dbReference>
<protein>
    <recommendedName>
        <fullName evidence="15">Dynein-1, subspecies f</fullName>
    </recommendedName>
</protein>
<dbReference type="FunFam" id="1.10.287.2620:FF:000002">
    <property type="entry name" value="Dynein heavy chain 2, axonemal"/>
    <property type="match status" value="1"/>
</dbReference>
<dbReference type="InterPro" id="IPR041466">
    <property type="entry name" value="Dynein_AAA5_ext"/>
</dbReference>
<feature type="region of interest" description="Disordered" evidence="17">
    <location>
        <begin position="2973"/>
        <end position="3014"/>
    </location>
</feature>
<evidence type="ECO:0000256" key="15">
    <source>
        <dbReference type="ARBA" id="ARBA00077719"/>
    </source>
</evidence>
<dbReference type="Pfam" id="PF18199">
    <property type="entry name" value="Dynein_C"/>
    <property type="match status" value="1"/>
</dbReference>
<dbReference type="Gene3D" id="1.20.1270.280">
    <property type="match status" value="1"/>
</dbReference>
<dbReference type="EMBL" id="BEYU01000137">
    <property type="protein sequence ID" value="GBG32973.1"/>
    <property type="molecule type" value="Genomic_DNA"/>
</dbReference>
<dbReference type="Gene3D" id="1.20.920.20">
    <property type="match status" value="1"/>
</dbReference>
<keyword evidence="5" id="KW-0547">Nucleotide-binding</keyword>
<dbReference type="Gene3D" id="1.10.287.2620">
    <property type="match status" value="1"/>
</dbReference>
<dbReference type="FunFam" id="1.20.920.20:FF:000001">
    <property type="entry name" value="dynein heavy chain 2, axonemal"/>
    <property type="match status" value="1"/>
</dbReference>
<feature type="compositionally biased region" description="Basic and acidic residues" evidence="17">
    <location>
        <begin position="20"/>
        <end position="53"/>
    </location>
</feature>
<dbReference type="InterPro" id="IPR035706">
    <property type="entry name" value="AAA_9"/>
</dbReference>
<dbReference type="InterPro" id="IPR024317">
    <property type="entry name" value="Dynein_heavy_chain_D4_dom"/>
</dbReference>
<dbReference type="InterPro" id="IPR024743">
    <property type="entry name" value="Dynein_HC_stalk"/>
</dbReference>
<feature type="compositionally biased region" description="Polar residues" evidence="17">
    <location>
        <begin position="54"/>
        <end position="65"/>
    </location>
</feature>
<dbReference type="InterPro" id="IPR043160">
    <property type="entry name" value="Dynein_C_barrel"/>
</dbReference>
<keyword evidence="3" id="KW-0493">Microtubule</keyword>
<dbReference type="Pfam" id="PF08385">
    <property type="entry name" value="DHC_N1"/>
    <property type="match status" value="1"/>
</dbReference>
<evidence type="ECO:0000313" key="19">
    <source>
        <dbReference type="EMBL" id="GBG32973.1"/>
    </source>
</evidence>
<evidence type="ECO:0000256" key="7">
    <source>
        <dbReference type="ARBA" id="ARBA00023017"/>
    </source>
</evidence>
<comment type="subcellular location">
    <subcellularLocation>
        <location evidence="1">Cytoplasm</location>
        <location evidence="1">Cytoskeleton</location>
        <location evidence="1">Cilium axoneme</location>
    </subcellularLocation>
</comment>
<dbReference type="InterPro" id="IPR041658">
    <property type="entry name" value="AAA_lid_11"/>
</dbReference>
<keyword evidence="12" id="KW-0966">Cell projection</keyword>
<comment type="caution">
    <text evidence="19">The sequence shown here is derived from an EMBL/GenBank/DDBJ whole genome shotgun (WGS) entry which is preliminary data.</text>
</comment>
<dbReference type="InterPro" id="IPR027417">
    <property type="entry name" value="P-loop_NTPase"/>
</dbReference>
<dbReference type="FunFam" id="3.40.50.300:FF:000044">
    <property type="entry name" value="Dynein heavy chain 5, axonemal"/>
    <property type="match status" value="1"/>
</dbReference>
<dbReference type="SMART" id="SM00382">
    <property type="entry name" value="AAA"/>
    <property type="match status" value="2"/>
</dbReference>
<feature type="compositionally biased region" description="Basic residues" evidence="17">
    <location>
        <begin position="788"/>
        <end position="804"/>
    </location>
</feature>
<dbReference type="Gene3D" id="3.40.50.300">
    <property type="entry name" value="P-loop containing nucleotide triphosphate hydrolases"/>
    <property type="match status" value="6"/>
</dbReference>
<dbReference type="FunFam" id="3.40.50.300:FF:000153">
    <property type="entry name" value="Dynein axonemal heavy chain 1"/>
    <property type="match status" value="1"/>
</dbReference>
<keyword evidence="8 16" id="KW-0175">Coiled coil</keyword>
<dbReference type="Pfam" id="PF12774">
    <property type="entry name" value="AAA_6"/>
    <property type="match status" value="1"/>
</dbReference>
<dbReference type="PANTHER" id="PTHR45703:SF32">
    <property type="entry name" value="DYNEINS HEAVY CHAIN"/>
    <property type="match status" value="1"/>
</dbReference>
<feature type="compositionally biased region" description="Low complexity" evidence="17">
    <location>
        <begin position="844"/>
        <end position="856"/>
    </location>
</feature>
<evidence type="ECO:0000256" key="9">
    <source>
        <dbReference type="ARBA" id="ARBA00023069"/>
    </source>
</evidence>
<feature type="compositionally biased region" description="Basic and acidic residues" evidence="17">
    <location>
        <begin position="1"/>
        <end position="13"/>
    </location>
</feature>
<dbReference type="InterPro" id="IPR042222">
    <property type="entry name" value="Dynein_2_N"/>
</dbReference>
<dbReference type="Gene3D" id="1.10.8.720">
    <property type="entry name" value="Region D6 of dynein motor"/>
    <property type="match status" value="1"/>
</dbReference>
<keyword evidence="6" id="KW-0067">ATP-binding</keyword>
<dbReference type="GO" id="GO:0036159">
    <property type="term" value="P:inner dynein arm assembly"/>
    <property type="evidence" value="ECO:0007669"/>
    <property type="project" value="UniProtKB-ARBA"/>
</dbReference>
<dbReference type="InterPro" id="IPR003593">
    <property type="entry name" value="AAA+_ATPase"/>
</dbReference>
<feature type="region of interest" description="Disordered" evidence="17">
    <location>
        <begin position="1"/>
        <end position="79"/>
    </location>
</feature>
<evidence type="ECO:0000256" key="11">
    <source>
        <dbReference type="ARBA" id="ARBA00023212"/>
    </source>
</evidence>
<dbReference type="Pfam" id="PF17852">
    <property type="entry name" value="Dynein_AAA_lid"/>
    <property type="match status" value="1"/>
</dbReference>
<keyword evidence="11" id="KW-0206">Cytoskeleton</keyword>
<evidence type="ECO:0000256" key="14">
    <source>
        <dbReference type="ARBA" id="ARBA00063032"/>
    </source>
</evidence>
<evidence type="ECO:0000256" key="2">
    <source>
        <dbReference type="ARBA" id="ARBA00022490"/>
    </source>
</evidence>
<dbReference type="GO" id="GO:0045505">
    <property type="term" value="F:dynein intermediate chain binding"/>
    <property type="evidence" value="ECO:0007669"/>
    <property type="project" value="InterPro"/>
</dbReference>
<dbReference type="Pfam" id="PF18198">
    <property type="entry name" value="AAA_lid_11"/>
    <property type="match status" value="1"/>
</dbReference>
<feature type="domain" description="AAA+ ATPase" evidence="18">
    <location>
        <begin position="2052"/>
        <end position="2190"/>
    </location>
</feature>
<dbReference type="Pfam" id="PF25007">
    <property type="entry name" value="DYH2-5-8_CC"/>
    <property type="match status" value="1"/>
</dbReference>
<dbReference type="Pfam" id="PF12777">
    <property type="entry name" value="MT"/>
    <property type="match status" value="1"/>
</dbReference>
<dbReference type="InterPro" id="IPR035699">
    <property type="entry name" value="AAA_6"/>
</dbReference>
<keyword evidence="9" id="KW-0969">Cilium</keyword>
<dbReference type="InParanoid" id="A0A2R5GWD4"/>
<dbReference type="Pfam" id="PF12780">
    <property type="entry name" value="AAA_8"/>
    <property type="match status" value="1"/>
</dbReference>
<dbReference type="GO" id="GO:0036156">
    <property type="term" value="C:inner dynein arm"/>
    <property type="evidence" value="ECO:0007669"/>
    <property type="project" value="UniProtKB-ARBA"/>
</dbReference>
<evidence type="ECO:0000256" key="13">
    <source>
        <dbReference type="ARBA" id="ARBA00054075"/>
    </source>
</evidence>
<dbReference type="InterPro" id="IPR042219">
    <property type="entry name" value="AAA_lid_11_sf"/>
</dbReference>
<comment type="subunit">
    <text evidence="14">The I1 inner arm complex (also known as the f dynein complex) is a two-headed isoform composed of two heavy chains (1-alpha and 1-beta), three intermediate chains and three light chains. I1 occupies a specific position proximal to the first radial spoke and repeats every 96 nm along the length of the axoneme.</text>
</comment>
<dbReference type="InterPro" id="IPR004273">
    <property type="entry name" value="Dynein_heavy_D6_P-loop"/>
</dbReference>
<feature type="compositionally biased region" description="Low complexity" evidence="17">
    <location>
        <begin position="805"/>
        <end position="818"/>
    </location>
</feature>
<dbReference type="InterPro" id="IPR043157">
    <property type="entry name" value="Dynein_AAA1S"/>
</dbReference>
<dbReference type="PANTHER" id="PTHR45703">
    <property type="entry name" value="DYNEIN HEAVY CHAIN"/>
    <property type="match status" value="1"/>
</dbReference>
<dbReference type="Pfam" id="PF22597">
    <property type="entry name" value="DYN_lid"/>
    <property type="match status" value="1"/>
</dbReference>
<dbReference type="GO" id="GO:0005524">
    <property type="term" value="F:ATP binding"/>
    <property type="evidence" value="ECO:0007669"/>
    <property type="project" value="UniProtKB-KW"/>
</dbReference>
<dbReference type="Gene3D" id="1.20.920.30">
    <property type="match status" value="1"/>
</dbReference>
<feature type="region of interest" description="Disordered" evidence="17">
    <location>
        <begin position="3988"/>
        <end position="4026"/>
    </location>
</feature>
<dbReference type="Gene3D" id="3.20.180.20">
    <property type="entry name" value="Dynein heavy chain, N-terminal domain 2"/>
    <property type="match status" value="1"/>
</dbReference>
<feature type="compositionally biased region" description="Basic and acidic residues" evidence="17">
    <location>
        <begin position="819"/>
        <end position="829"/>
    </location>
</feature>
<comment type="function">
    <text evidence="13">Force generating protein of eukaryotic cilia and flagella. Produces force towards the minus ends of microtubules. Dynein has ATPase activity; the force-producing power stroke is thought to occur on release of ADP. Required for assembly of the I1 inner arm complex and its targeting to the appropriate axoneme location. Also required for phototaxis.</text>
</comment>
<dbReference type="InterPro" id="IPR013602">
    <property type="entry name" value="Dynein_heavy_linker"/>
</dbReference>
<dbReference type="GO" id="GO:0008569">
    <property type="term" value="F:minus-end-directed microtubule motor activity"/>
    <property type="evidence" value="ECO:0007669"/>
    <property type="project" value="InterPro"/>
</dbReference>
<keyword evidence="20" id="KW-1185">Reference proteome</keyword>
<evidence type="ECO:0000256" key="3">
    <source>
        <dbReference type="ARBA" id="ARBA00022701"/>
    </source>
</evidence>
<dbReference type="Pfam" id="PF12781">
    <property type="entry name" value="AAA_9"/>
    <property type="match status" value="1"/>
</dbReference>
<dbReference type="FunFam" id="1.20.58.1120:FF:000001">
    <property type="entry name" value="dynein heavy chain 2, axonemal"/>
    <property type="match status" value="1"/>
</dbReference>
<evidence type="ECO:0000256" key="10">
    <source>
        <dbReference type="ARBA" id="ARBA00023175"/>
    </source>
</evidence>
<dbReference type="FunFam" id="3.40.50.300:FF:002141">
    <property type="entry name" value="Dynein heavy chain"/>
    <property type="match status" value="1"/>
</dbReference>
<dbReference type="Gene3D" id="1.10.8.1220">
    <property type="match status" value="1"/>
</dbReference>
<dbReference type="Gene3D" id="1.20.58.1120">
    <property type="match status" value="1"/>
</dbReference>
<feature type="coiled-coil region" evidence="16">
    <location>
        <begin position="3562"/>
        <end position="3631"/>
    </location>
</feature>
<name>A0A2R5GWD4_9STRA</name>
<evidence type="ECO:0000256" key="1">
    <source>
        <dbReference type="ARBA" id="ARBA00004430"/>
    </source>
</evidence>
<dbReference type="FunFam" id="1.20.140.100:FF:000006">
    <property type="entry name" value="dynein heavy chain 2, axonemal"/>
    <property type="match status" value="1"/>
</dbReference>
<gene>
    <name evidence="19" type="ORF">FCC1311_091992</name>
</gene>
<reference evidence="19 20" key="1">
    <citation type="submission" date="2017-12" db="EMBL/GenBank/DDBJ databases">
        <title>Sequencing, de novo assembly and annotation of complete genome of a new Thraustochytrid species, strain FCC1311.</title>
        <authorList>
            <person name="Sedici K."/>
            <person name="Godart F."/>
            <person name="Aiese Cigliano R."/>
            <person name="Sanseverino W."/>
            <person name="Barakat M."/>
            <person name="Ortet P."/>
            <person name="Marechal E."/>
            <person name="Cagnac O."/>
            <person name="Amato A."/>
        </authorList>
    </citation>
    <scope>NUCLEOTIDE SEQUENCE [LARGE SCALE GENOMIC DNA]</scope>
</reference>
<keyword evidence="7" id="KW-0243">Dynein</keyword>
<dbReference type="FunFam" id="1.10.8.710:FF:000001">
    <property type="entry name" value="Dynein axonemal heavy chain 2"/>
    <property type="match status" value="1"/>
</dbReference>
<dbReference type="Gene3D" id="1.10.8.710">
    <property type="match status" value="1"/>
</dbReference>
<keyword evidence="2" id="KW-0963">Cytoplasm</keyword>
<sequence length="4805" mass="538457">MDPEKITANEGDAHPNSGRQEIETEAKDGGPTDADTLEREQSKEVDTTSDKSAKPSSDPRSSGDSLQDPAGDNLDEDDVGVLGLGGVDTLFEGAQEMLEWIKNRISLAKLTRRMWTGAADATVLEFLSNPSVYRLVIFVGNDGVHLRTGANVQHHFTSIEGIEAVASTLSESVANDGAAARAATSLLEDMGACGAKEFMYFVRPEGKPLTVHNMRRLIKYGRVSGHAHGLNAMGSLLRAMNTVFAGQFRDNASWPESVRKDFAGQLHKFVASLTETTNQSKGKTILYIPLEAVDDPEAAARDKDLVQRLESTMIRWTRQIKEVVNNQDMAANTETSGPLEEIQFWRSRTQDLSGISQQLEKPGIQKIVAVLECVKSSYLAPFQSIADMIQRGSQEATDNLHFLSLLFDPCFSLSRAKPSDIPKILPEILAFIRIICTASKFYNTEERLTGLLRKVSNEIIRCCCGKIRLSEIFDGDVEASMVQLHESIAGGVAWKQLYKRTADAVAMHTKDESKHWNFDIASIFAQVDAFVQRCRDLLEVCEGQIQFARKSRDLPRGVRAPLPVFGGTRGAEIAKQLLEIEDQFAKHIDHLRGLEYDVLDVKATRWHEDYNHLKNGMKDLEVMMQNVINSAFESVTTVAAGVDLLEAFSELAKREAITRCVTKKTAEVFQLFGRELDQIRLEFDQFRASPPLRADEPRFAGAALWARGLQERADRDWSLLHGASHFLAKTREAEEVKSSYDTLVQVLEDYAMKMYQDWMSQMHGLDQSHMLQKLEIPLMSRVGGAGGGHHRHGKHNHGHQHPHSHQQAGGEASSAAHAEGGEHAAEASGKDVPGAAGGESTRPGAASGEDAGAGSHATGGHGSHGKDGAGLLVSNFDKFLLRLFEEVRYWEKFNGTVQIPYVAHDISNRKDDLRVSREYVMLVVRDYNAVIGDLNSEERRLFQEHIRRLDRRIAPGLTKLTWASKGTIEWYVRDSCKTCAETHKIVRDFKTRKAALIRQCKAVGTSLLIDIQRNTVYEGATFAARQNDHRDKVCRRFEAAHASIMATLEELRRNFEGHPAEVQREWQRFVSKTDKMLGDALRQAVKRSLQDLARAINGDNKTEPQQLFKVNVVLDSNNVGFFPTMMELTQKINIVCKDLISAVKVVPRLKDVSIDPEKQSDLEAERAKQRRRYYDSISNDEDILKIMVQVMNGMSSCATELQKYLTYWDKYRPLWDLDKDAFIRRYAKANRPLSQYDIDITRYREQQSDIQAEDMTSAINFVKIDCNLLKSSLVDHCMQWQNKLTGLLNQNARAELEELHAMFAKHSATLLAKPLNLDELSDKIHLKDDLMEERAAIEARFEPLEAKYQTLAKFDVQVSDTETHKLSSLPEVWSSFTSVLEQSEHTLQREKQNMKKDLESALTSFTARVEAFREEATSRLPYGSDYDTESAFALLEECRNKCLAVRDNEERLKPGLGIFQIDLPESQELGWTETELSVLDQIWKLKHDWTEQWKEWKDNKFDNLVLGDMEMSAAQYTKSIGKLAREKGFQGSAGGAKKFGSYQALKELIDQFRQTLPLIQDLKNPAIRVRHWNQLKVEIQKEFDPFADTFTLSAVFSLGLHMHGEFISEMSANANKELAIEQSLKDIEETWSTIDIEMGDYKEVYWKVKSTEEMFTQLEDNQVALSTMKASKFFVSFKDKIERWEHNLSSVSEVVDLLLQVQRQWMYLESIFMASEDIQRQLPTESKLFAQVNEDYRTVTQEIVDRPNAVQACTREGILDMLTGMDAKLEKIQKSLDQYLETKRQSFPRFYFLSNDDLLEILGQQKDPTQVQKHIKKCFVGIKVLTLVAPGKQGNKTYEAHAMISNDGEKVPLARPVVVDGPVEMWLNDVEARMFDTVAKQCGLTLQAHRGKKEKWIKEWPGQLLITVGAIAWTAECTRALENMMKGNNKSALKQAKKKQVSYLNRLADMVRGQLTKIERSKLVALITMEIHNRDVQDRMIKANCQSIHDFDWLSQLRFYWNKDEGEFGGLLVRQTNQSMEFGYEYQGNNGRLVVTPLTDRCVLTLVTALALNRGGAPAGPAGTGKTETVKDLGKNLAKYVVVFNCSDSMDYKSVGRMFSGLVQTGGWGCFDEFNRIQIEVLSVIAQQVMSIMNAIAARKRRFNFMGIEVRCRWSCGIFITMNPGYAGRTELPDNLAALFRPVSMMVPDLALIAEVMLAAEGFRDAKPLAKKTTTLYALMIQQLSKQDHYDFGLRSLRGVLMCAGGLKRADASVSEELILLRALRDMNVPKFIREDMELFLLLINDLFPGMETPPSEQGDLIVMMRESLANRGLQVHEGIVAKSVQLYESKLTRHCNMVVGKTLSGKSVGWKCLSDATTAMSSRAPEEFQPVREYVLNPKSVSMNELYGAFDLATFEWSDGILSNVFRACAQDERPDEKWIILDGPVDTLWIESMNTVMDDNKTLTLINGDRIGMSSSMSLLFEVRDLSVASPATVSRAGMIYFDVDDLGWGPFTTSWVERRLAAEEEAGGSAAARSDNDENGKLGRAARNKFLAGLFTKYCTALLKFKMRKVSELIPVTDFNAVISLCNLYDCLATPENGVCPFTRPDDYLMLSEKWFVFCAIWSLGGSADAAGRKSFDGCLRDLDSTFPPAELVYDYYVDVGAKEWKLWDEKVPNGWRPQRGLEFAKITVPTVDTVRNTFVAETLLMGQKATMLVGDTGTGKTVLASQLLEQFTSGEGSKFAKLVVNFSSATSSLTTQEIIEGSMEKRSKDKFGPPGGKNLICFVDDFNMPRKDLFGSQPPLELIRQWIDYGGWYERAKQTWRYILDMQLMVAMGPPGGGRSVISGRLQSRFNLINFTPPKSRDMERIFASILVPKLSDFDEEVKGMGETLAKATVQLYFAVSKTFLPTPAKSHYLFNMRDVSRITQGLLLADRAANDTKESFMRMWIHESMRVFSDRFINYEDIRQFQGLLHEQLSAVFSSSFHDLVPAEEEEGDGAGDGDGMEGDDGEGGDDGGEGEGQEGGGEGGKAVMARPPAGPLFCDFLSEPVGTAEDAKAPYEEVTDRVKLKMFFEEKLEDYNMEPGFIPMDLVLFKDAIGHVCRVSRVIKQPRGNCMLVGVGGSGRQSLSRLAAYTCEQKVFQIEISKQYRSAEFHEDLKSLYMTAGGEDKPTAFIFSDTQLKEESFLEDLNNILSSGEVPNLYSKDEKMAVFEAVRPAAKKAGIIETADKLWEFFIERTRTNLHIILCMSPVGDGFRNRCRMYPALVNCTTIDYFHPWPADALTEVAARFLADSKLGHGEKEEVVLKRRIGRVFAFTHESVTKASEKMLLELKRHNYVTPTNYLELVKSYRELVEEKLREIGENRAKLSGGLTKLEEGKTQVEEMSVELEAKKVVVAEAQKECEELLVVIVGERRSADERKKQVEAQAARISTEEAECKVIAEDAERDLGKALPALEAAMAEVDKLDKSSISEVKAYASPPPAVEMVLNAVMLLFALKPDWATAKKKISEPNFLAQIKAFDKDNVQTKTLTKLKAYTNRADFTADQVRTKSSAAAALCTWVLAIELYSVVFREVAPKRAKLKAAMDKLASAQSQLKAAQDELAIVIAKVEELNEKYTTSVNEKNALREEAENLENKLDRADKLVSGLSGERVRWEASIGTFDKSMHDLAGDALVAAAFLSYAGPFDTVYRENLVSQWLASTQRLGVPYSPGFQFAGFLAKPTDVRNWNLAGLPGDNFSVENGVITTRGRRWPLMIDPQGQANKWIKNANKDVVVCTLKQPDFVRKLETSLQLGQAYLLQDVEEELDPTIEPVLTKSIVKVGNRKIIKLGDKEIDYADEFRFFVTTKLSNPHYTPEVSTKVTLVNFAVKMQGLEDQLLGEVVRQEEPKLEKQKAELVVKVAEGKNSLVELENSILKSLAEAQGSLLDDEDLVDTLAVSKKTAEAVTHQLQVAEQTEIQIDATRQGYRPVATRAAILYFVLNDLSNVDPMYQFSLAAYNELFNGSIVRSRKSTGPPGGDNDGDGDDDADLGGDDGGEADGANGGDDGAGANANLEARIEEINDFHTYAVYCYACRGLFERHKILLSLQICIKTMQHENKLPKDELDFLLRGGNVVDRSDQRPNPAKDLLDANAWDNVTELDKLPAFNGLAGSFEQSRREWAKWILSPSPEGESLPGEWDNKLTELQRMLIVRSLRLDRSLNASVNFIAHNIGAKYVEPPPFNLRAVFESSVPAMPIIFVLSPGVDPTKQVYDLAEQMGKKVGDCSLGQGQAPVATKLINDGLAEGNWVFLANCHLAASWLPDLEKIIEDYTEAKTYHQDYRLWLSSKPTPQFPLAILQAGIKQTTEPPRGIRANLIRLYNLGTDEEFDRCEQPVNFHKLHFCLSWFHALLLERRKFRSLGFNVPYAFNDADFGISSALIQMYLDEYEQVPWDAIQYLIGEANYGGRITDDWDRRLCRTYVSQYFNDEAITEDNFRMCALDTFYMPDDGDLDAYKSHVASFPLDDPPEAFGQHPNADIASMMTDSKDILGTLLSLQPRVISAGGESDDDKVLAMVRDLMKKVPKPIDAFEAKQTMNSRSDPAPLKSVLLQEIDRYNVLLRLLGESLKGLELGIQGITLITAELEDVFNAMLAGRVPDAWGTSYPSVKPLGSWVRDLMDRVEFMQGWLDGGQLPKVFWLAGFTYPTGFLTGLLQTTARKNGVSIDSLSWEFPVLSTDTSGIAQGPKEGAYMYGMFLEGARWDLDNCCLDDANPMELIANMPIVHFKPVEGKRKPASKAVYTCPLYMYPIRTGTRERPSFVVGVQLDSGAVDASFWVKRGTALLLAHGN</sequence>
<feature type="compositionally biased region" description="Acidic residues" evidence="17">
    <location>
        <begin position="3999"/>
        <end position="4016"/>
    </location>
</feature>
<dbReference type="Gene3D" id="3.10.490.20">
    <property type="match status" value="1"/>
</dbReference>
<dbReference type="FunFam" id="3.10.490.20:FF:000008">
    <property type="entry name" value="dynein heavy chain 2, axonemal"/>
    <property type="match status" value="1"/>
</dbReference>
<evidence type="ECO:0000313" key="20">
    <source>
        <dbReference type="Proteomes" id="UP000241890"/>
    </source>
</evidence>
<dbReference type="InterPro" id="IPR013594">
    <property type="entry name" value="Dynein_heavy_tail"/>
</dbReference>
<accession>A0A2R5GWD4</accession>
<feature type="domain" description="AAA+ ATPase" evidence="18">
    <location>
        <begin position="2690"/>
        <end position="2861"/>
    </location>
</feature>
<organism evidence="19 20">
    <name type="scientific">Hondaea fermentalgiana</name>
    <dbReference type="NCBI Taxonomy" id="2315210"/>
    <lineage>
        <taxon>Eukaryota</taxon>
        <taxon>Sar</taxon>
        <taxon>Stramenopiles</taxon>
        <taxon>Bigyra</taxon>
        <taxon>Labyrinthulomycetes</taxon>
        <taxon>Thraustochytrida</taxon>
        <taxon>Thraustochytriidae</taxon>
        <taxon>Hondaea</taxon>
    </lineage>
</organism>
<evidence type="ECO:0000256" key="5">
    <source>
        <dbReference type="ARBA" id="ARBA00022741"/>
    </source>
</evidence>
<dbReference type="Pfam" id="PF12775">
    <property type="entry name" value="AAA_7"/>
    <property type="match status" value="1"/>
</dbReference>
<dbReference type="Pfam" id="PF03028">
    <property type="entry name" value="Dynein_heavy"/>
    <property type="match status" value="1"/>
</dbReference>
<keyword evidence="4" id="KW-0677">Repeat</keyword>
<dbReference type="InterPro" id="IPR041228">
    <property type="entry name" value="Dynein_C"/>
</dbReference>
<dbReference type="Proteomes" id="UP000241890">
    <property type="component" value="Unassembled WGS sequence"/>
</dbReference>
<evidence type="ECO:0000259" key="18">
    <source>
        <dbReference type="SMART" id="SM00382"/>
    </source>
</evidence>
<proteinExistence type="predicted"/>
<dbReference type="SUPFAM" id="SSF52540">
    <property type="entry name" value="P-loop containing nucleoside triphosphate hydrolases"/>
    <property type="match status" value="4"/>
</dbReference>
<dbReference type="GO" id="GO:0005874">
    <property type="term" value="C:microtubule"/>
    <property type="evidence" value="ECO:0007669"/>
    <property type="project" value="UniProtKB-KW"/>
</dbReference>
<dbReference type="InterPro" id="IPR042228">
    <property type="entry name" value="Dynein_linker_3"/>
</dbReference>
<dbReference type="InterPro" id="IPR054354">
    <property type="entry name" value="DYNC2H1-like_lid"/>
</dbReference>
<dbReference type="InterPro" id="IPR056759">
    <property type="entry name" value="DYH2-5-8_CC"/>
</dbReference>
<evidence type="ECO:0000256" key="4">
    <source>
        <dbReference type="ARBA" id="ARBA00022737"/>
    </source>
</evidence>
<dbReference type="Pfam" id="PF08393">
    <property type="entry name" value="DHC_N2"/>
    <property type="match status" value="1"/>
</dbReference>
<feature type="coiled-coil region" evidence="16">
    <location>
        <begin position="3353"/>
        <end position="3415"/>
    </location>
</feature>
<feature type="region of interest" description="Disordered" evidence="17">
    <location>
        <begin position="780"/>
        <end position="863"/>
    </location>
</feature>
<evidence type="ECO:0000256" key="6">
    <source>
        <dbReference type="ARBA" id="ARBA00022840"/>
    </source>
</evidence>
<dbReference type="FunFam" id="3.20.180.20:FF:000001">
    <property type="entry name" value="Dynein axonemal heavy chain 5"/>
    <property type="match status" value="1"/>
</dbReference>
<dbReference type="Gene3D" id="1.10.472.130">
    <property type="match status" value="1"/>
</dbReference>
<dbReference type="OrthoDB" id="424310at2759"/>
<keyword evidence="10" id="KW-0505">Motor protein</keyword>
<dbReference type="Gene3D" id="1.20.140.100">
    <property type="entry name" value="Dynein heavy chain, N-terminal domain 2"/>
    <property type="match status" value="1"/>
</dbReference>
<evidence type="ECO:0000256" key="8">
    <source>
        <dbReference type="ARBA" id="ARBA00023054"/>
    </source>
</evidence>
<dbReference type="InterPro" id="IPR026983">
    <property type="entry name" value="DHC"/>
</dbReference>
<evidence type="ECO:0000256" key="12">
    <source>
        <dbReference type="ARBA" id="ARBA00023273"/>
    </source>
</evidence>
<dbReference type="GO" id="GO:0007018">
    <property type="term" value="P:microtubule-based movement"/>
    <property type="evidence" value="ECO:0007669"/>
    <property type="project" value="InterPro"/>
</dbReference>